<feature type="domain" description="DUF7480" evidence="2">
    <location>
        <begin position="29"/>
        <end position="130"/>
    </location>
</feature>
<dbReference type="PROSITE" id="PS51257">
    <property type="entry name" value="PROKAR_LIPOPROTEIN"/>
    <property type="match status" value="1"/>
</dbReference>
<dbReference type="AlphaFoldDB" id="A0A2N9WR55"/>
<evidence type="ECO:0000259" key="2">
    <source>
        <dbReference type="Pfam" id="PF24295"/>
    </source>
</evidence>
<evidence type="ECO:0000313" key="4">
    <source>
        <dbReference type="Proteomes" id="UP000231293"/>
    </source>
</evidence>
<protein>
    <recommendedName>
        <fullName evidence="2">DUF7480 domain-containing protein</fullName>
    </recommendedName>
</protein>
<keyword evidence="1" id="KW-0472">Membrane</keyword>
<dbReference type="RefSeq" id="WP_100091000.1">
    <property type="nucleotide sequence ID" value="NZ_MDVB01000118.1"/>
</dbReference>
<keyword evidence="1" id="KW-0812">Transmembrane</keyword>
<accession>A0A2N9WR55</accession>
<dbReference type="Pfam" id="PF24295">
    <property type="entry name" value="DUF7480"/>
    <property type="match status" value="1"/>
</dbReference>
<dbReference type="Proteomes" id="UP000231293">
    <property type="component" value="Unassembled WGS sequence"/>
</dbReference>
<evidence type="ECO:0000313" key="3">
    <source>
        <dbReference type="EMBL" id="PIT12344.1"/>
    </source>
</evidence>
<dbReference type="EMBL" id="MDVB01000118">
    <property type="protein sequence ID" value="PIT12344.1"/>
    <property type="molecule type" value="Genomic_DNA"/>
</dbReference>
<dbReference type="InterPro" id="IPR055903">
    <property type="entry name" value="DUF7480"/>
</dbReference>
<gene>
    <name evidence="3" type="ORF">BGI32_10290</name>
</gene>
<organism evidence="3 4">
    <name type="scientific">Snodgrassella alvi</name>
    <dbReference type="NCBI Taxonomy" id="1196083"/>
    <lineage>
        <taxon>Bacteria</taxon>
        <taxon>Pseudomonadati</taxon>
        <taxon>Pseudomonadota</taxon>
        <taxon>Betaproteobacteria</taxon>
        <taxon>Neisseriales</taxon>
        <taxon>Neisseriaceae</taxon>
        <taxon>Snodgrassella</taxon>
    </lineage>
</organism>
<feature type="transmembrane region" description="Helical" evidence="1">
    <location>
        <begin position="6"/>
        <end position="23"/>
    </location>
</feature>
<comment type="caution">
    <text evidence="3">The sequence shown here is derived from an EMBL/GenBank/DDBJ whole genome shotgun (WGS) entry which is preliminary data.</text>
</comment>
<keyword evidence="1" id="KW-1133">Transmembrane helix</keyword>
<reference evidence="3 4" key="1">
    <citation type="journal article" date="2017" name="MBio">
        <title>Type VI secretion-mediated competition in the bee gut microbiome.</title>
        <authorList>
            <person name="Steele M.I."/>
            <person name="Kwong W.K."/>
            <person name="Powell J.E."/>
            <person name="Whiteley M."/>
            <person name="Moran N.A."/>
        </authorList>
    </citation>
    <scope>NUCLEOTIDE SEQUENCE [LARGE SCALE GENOMIC DNA]</scope>
    <source>
        <strain evidence="3 4">App2-2</strain>
    </source>
</reference>
<sequence length="149" mass="17664">MKQRYIHWLLITLLLGIITGCFVHRNMLYTPDIVLRDSGQPCISIPSKEDFFKRNKQFNIIVTGVFQTGVGELWSKDYLDLSKPYYVKTKECLRFEYHFQNNITYSIYFTAIEKGTDKNKHWHVDMRIKKTKDGTLQLLLDEHARDVTQ</sequence>
<evidence type="ECO:0000256" key="1">
    <source>
        <dbReference type="SAM" id="Phobius"/>
    </source>
</evidence>
<proteinExistence type="predicted"/>
<name>A0A2N9WR55_9NEIS</name>